<reference evidence="3" key="1">
    <citation type="journal article" date="2019" name="Int. J. Syst. Evol. Microbiol.">
        <title>The Global Catalogue of Microorganisms (GCM) 10K type strain sequencing project: providing services to taxonomists for standard genome sequencing and annotation.</title>
        <authorList>
            <consortium name="The Broad Institute Genomics Platform"/>
            <consortium name="The Broad Institute Genome Sequencing Center for Infectious Disease"/>
            <person name="Wu L."/>
            <person name="Ma J."/>
        </authorList>
    </citation>
    <scope>NUCLEOTIDE SEQUENCE [LARGE SCALE GENOMIC DNA]</scope>
    <source>
        <strain evidence="3">JCM 14736</strain>
    </source>
</reference>
<proteinExistence type="predicted"/>
<name>A0ABP4XGZ8_9MICO</name>
<evidence type="ECO:0000313" key="3">
    <source>
        <dbReference type="Proteomes" id="UP001500851"/>
    </source>
</evidence>
<dbReference type="Proteomes" id="UP001500851">
    <property type="component" value="Unassembled WGS sequence"/>
</dbReference>
<protein>
    <submittedName>
        <fullName evidence="2">Uncharacterized protein</fullName>
    </submittedName>
</protein>
<feature type="region of interest" description="Disordered" evidence="1">
    <location>
        <begin position="1"/>
        <end position="22"/>
    </location>
</feature>
<sequence>MGAERCADGAHPSQDAELPCRSHLDHELGGRVRDRVREQHRVIQRGDLAERARLDETALHLVARRGLAVPGSARMAHAVAAALRWIVARASTQTVAVSDPMPSVSRWSQVP</sequence>
<comment type="caution">
    <text evidence="2">The sequence shown here is derived from an EMBL/GenBank/DDBJ whole genome shotgun (WGS) entry which is preliminary data.</text>
</comment>
<gene>
    <name evidence="2" type="ORF">GCM10009768_09500</name>
</gene>
<dbReference type="EMBL" id="BAAAOB010000001">
    <property type="protein sequence ID" value="GAA1782705.1"/>
    <property type="molecule type" value="Genomic_DNA"/>
</dbReference>
<organism evidence="2 3">
    <name type="scientific">Leucobacter iarius</name>
    <dbReference type="NCBI Taxonomy" id="333963"/>
    <lineage>
        <taxon>Bacteria</taxon>
        <taxon>Bacillati</taxon>
        <taxon>Actinomycetota</taxon>
        <taxon>Actinomycetes</taxon>
        <taxon>Micrococcales</taxon>
        <taxon>Microbacteriaceae</taxon>
        <taxon>Leucobacter</taxon>
    </lineage>
</organism>
<keyword evidence="3" id="KW-1185">Reference proteome</keyword>
<evidence type="ECO:0000256" key="1">
    <source>
        <dbReference type="SAM" id="MobiDB-lite"/>
    </source>
</evidence>
<accession>A0ABP4XGZ8</accession>
<evidence type="ECO:0000313" key="2">
    <source>
        <dbReference type="EMBL" id="GAA1782705.1"/>
    </source>
</evidence>